<dbReference type="KEGG" id="cmc:CMN_02926"/>
<dbReference type="EMBL" id="HE614873">
    <property type="protein sequence ID" value="CCE76850.1"/>
    <property type="molecule type" value="Genomic_DNA"/>
</dbReference>
<dbReference type="InterPro" id="IPR018193">
    <property type="entry name" value="Glyc_kinase_flavodox-like_fold"/>
</dbReference>
<dbReference type="InterPro" id="IPR018197">
    <property type="entry name" value="Glycerate_kinase_RE-like"/>
</dbReference>
<dbReference type="PANTHER" id="PTHR21599">
    <property type="entry name" value="GLYCERATE KINASE"/>
    <property type="match status" value="1"/>
</dbReference>
<dbReference type="InterPro" id="IPR004381">
    <property type="entry name" value="Glycerate_kinase"/>
</dbReference>
<organism evidence="5 6">
    <name type="scientific">Clavibacter nebraskensis NCPPB 2581</name>
    <dbReference type="NCBI Taxonomy" id="1097677"/>
    <lineage>
        <taxon>Bacteria</taxon>
        <taxon>Bacillati</taxon>
        <taxon>Actinomycetota</taxon>
        <taxon>Actinomycetes</taxon>
        <taxon>Micrococcales</taxon>
        <taxon>Microbacteriaceae</taxon>
        <taxon>Clavibacter</taxon>
    </lineage>
</organism>
<comment type="similarity">
    <text evidence="1 4">Belongs to the glycerate kinase type-1 family.</text>
</comment>
<proteinExistence type="inferred from homology"/>
<accession>A0AAI9EKG8</accession>
<dbReference type="NCBIfam" id="TIGR00045">
    <property type="entry name" value="glycerate kinase"/>
    <property type="match status" value="1"/>
</dbReference>
<dbReference type="Proteomes" id="UP000012170">
    <property type="component" value="Chromosome"/>
</dbReference>
<evidence type="ECO:0000256" key="2">
    <source>
        <dbReference type="ARBA" id="ARBA00022679"/>
    </source>
</evidence>
<evidence type="ECO:0000256" key="1">
    <source>
        <dbReference type="ARBA" id="ARBA00006284"/>
    </source>
</evidence>
<dbReference type="PIRSF" id="PIRSF006078">
    <property type="entry name" value="GlxK"/>
    <property type="match status" value="1"/>
</dbReference>
<evidence type="ECO:0000256" key="4">
    <source>
        <dbReference type="PIRNR" id="PIRNR006078"/>
    </source>
</evidence>
<dbReference type="AlphaFoldDB" id="A0AAI9EKG8"/>
<gene>
    <name evidence="5" type="ORF">CMN_02926</name>
</gene>
<dbReference type="Pfam" id="PF02595">
    <property type="entry name" value="Gly_kinase"/>
    <property type="match status" value="1"/>
</dbReference>
<dbReference type="SUPFAM" id="SSF110738">
    <property type="entry name" value="Glycerate kinase I"/>
    <property type="match status" value="1"/>
</dbReference>
<sequence>MTVRDPVRQTGAMSTAAPRPLRVVVSPDSLTGSATAVQAARALRRGWLRARPDDEVVIAPMADGGQGTLDVLDAAVPGARRMPVRVTGPDDRPVDAHWLHLPDGTGVVEVASTSGITLLDPLRPLTAHTRGFGQAIRAALDAGVPRLLLALGGSSSTDGGVGALRELGARAIHADGSPAGDGGGALAGIASLDLSGLRALPAGGAWILGDVRAPLTGPAGAAAVYGPQKGATPADVRALDAGLAHLAGLLGVDPATAGAGAAGGTAAGLVAWGAVVGSGSAGVADAIGLAGLVSGADVVITGEGRFDAQSRTGKVASHVLDLARAHATAAILVAGSVAAPTDGFAAARSLTDLAGSGDAARADAVTWLERAAEDVARGRAWTG</sequence>
<keyword evidence="3 4" id="KW-0418">Kinase</keyword>
<keyword evidence="2 4" id="KW-0808">Transferase</keyword>
<dbReference type="PANTHER" id="PTHR21599:SF0">
    <property type="entry name" value="GLYCERATE KINASE"/>
    <property type="match status" value="1"/>
</dbReference>
<protein>
    <recommendedName>
        <fullName evidence="7">Glycerate kinase</fullName>
    </recommendedName>
</protein>
<evidence type="ECO:0008006" key="7">
    <source>
        <dbReference type="Google" id="ProtNLM"/>
    </source>
</evidence>
<evidence type="ECO:0000313" key="5">
    <source>
        <dbReference type="EMBL" id="CCE76850.1"/>
    </source>
</evidence>
<dbReference type="Gene3D" id="3.40.50.10350">
    <property type="entry name" value="Glycerate kinase, domain 1"/>
    <property type="match status" value="1"/>
</dbReference>
<dbReference type="Gene3D" id="3.90.1510.10">
    <property type="entry name" value="Glycerate kinase, domain 2"/>
    <property type="match status" value="1"/>
</dbReference>
<dbReference type="GO" id="GO:0008887">
    <property type="term" value="F:glycerate kinase activity"/>
    <property type="evidence" value="ECO:0007669"/>
    <property type="project" value="UniProtKB-UniRule"/>
</dbReference>
<name>A0AAI9EKG8_9MICO</name>
<reference evidence="5 6" key="1">
    <citation type="submission" date="2011-11" db="EMBL/GenBank/DDBJ databases">
        <authorList>
            <person name="Gartemann K."/>
        </authorList>
    </citation>
    <scope>NUCLEOTIDE SEQUENCE [LARGE SCALE GENOMIC DNA]</scope>
    <source>
        <strain evidence="6">NCPPB 2581</strain>
    </source>
</reference>
<dbReference type="InterPro" id="IPR036129">
    <property type="entry name" value="Glycerate_kinase_sf"/>
</dbReference>
<evidence type="ECO:0000313" key="6">
    <source>
        <dbReference type="Proteomes" id="UP000012170"/>
    </source>
</evidence>
<reference evidence="6" key="2">
    <citation type="submission" date="2013-04" db="EMBL/GenBank/DDBJ databases">
        <title>The genome sequence of the maize-pathogen Clavibacter michiganensis subsp. nebraskensis.</title>
        <authorList>
            <person name="Gartemann K.H."/>
            <person name="Blom J."/>
            <person name="Dreiseikelmann B."/>
            <person name="Fluegel M."/>
            <person name="Jaenicke S."/>
            <person name="Linke B."/>
            <person name="Sczcepanowski R."/>
            <person name="Wittmann J."/>
            <person name="Goesmann A."/>
            <person name="Puehler A."/>
            <person name="Eichenlaub R."/>
            <person name="Rueckert C."/>
        </authorList>
    </citation>
    <scope>NUCLEOTIDE SEQUENCE [LARGE SCALE GENOMIC DNA]</scope>
    <source>
        <strain evidence="6">NCPPB 2581</strain>
    </source>
</reference>
<dbReference type="GO" id="GO:0031388">
    <property type="term" value="P:organic acid phosphorylation"/>
    <property type="evidence" value="ECO:0007669"/>
    <property type="project" value="UniProtKB-UniRule"/>
</dbReference>
<evidence type="ECO:0000256" key="3">
    <source>
        <dbReference type="ARBA" id="ARBA00022777"/>
    </source>
</evidence>